<sequence>MLTRRSLLKSAPLLALAPTVPAFLARTARAAGPGPDARVLVVLQLDGGNDALNTVVPFADPEYAKLRPRLRIGAARVVKLNDALGLHPALKPLDELWTGGRLAVVPGVGYPNPSRSHFESMAIWHTARFGAEETRTSYGWLGRALDSGGGESCVVSPEAPQAVRGRRAAAVSLTRTADLLLADPDAVKAAVGAPAQQADDVLAFVRRQASDAVASAEKVEAMTREKSGAPYPASGLGQKLKLVARLLKAGSGSRVYYATQGGYDTHAQQPFAHANLVSEFADAVAAFFADLTAAQVADRVALLAFSEFGRTIRENDSAGTDHGTAGCVFVAGPGVGGGVIGTAPSLTDLTAGEPKMTTDFRRVYAAALSEWLGLPAKGLGEPMPPVGVFRK</sequence>
<gene>
    <name evidence="2" type="ORF">FTUN_2331</name>
</gene>
<keyword evidence="3" id="KW-1185">Reference proteome</keyword>
<organism evidence="2 3">
    <name type="scientific">Frigoriglobus tundricola</name>
    <dbReference type="NCBI Taxonomy" id="2774151"/>
    <lineage>
        <taxon>Bacteria</taxon>
        <taxon>Pseudomonadati</taxon>
        <taxon>Planctomycetota</taxon>
        <taxon>Planctomycetia</taxon>
        <taxon>Gemmatales</taxon>
        <taxon>Gemmataceae</taxon>
        <taxon>Frigoriglobus</taxon>
    </lineage>
</organism>
<keyword evidence="1" id="KW-0732">Signal</keyword>
<dbReference type="InterPro" id="IPR010869">
    <property type="entry name" value="DUF1501"/>
</dbReference>
<evidence type="ECO:0008006" key="4">
    <source>
        <dbReference type="Google" id="ProtNLM"/>
    </source>
</evidence>
<name>A0A6M5YLB0_9BACT</name>
<reference evidence="3" key="1">
    <citation type="submission" date="2020-05" db="EMBL/GenBank/DDBJ databases">
        <title>Frigoriglobus tundricola gen. nov., sp. nov., a psychrotolerant cellulolytic planctomycete of the family Gemmataceae with two divergent copies of 16S rRNA gene.</title>
        <authorList>
            <person name="Kulichevskaya I.S."/>
            <person name="Ivanova A.A."/>
            <person name="Naumoff D.G."/>
            <person name="Beletsky A.V."/>
            <person name="Rijpstra W.I.C."/>
            <person name="Sinninghe Damste J.S."/>
            <person name="Mardanov A.V."/>
            <person name="Ravin N.V."/>
            <person name="Dedysh S.N."/>
        </authorList>
    </citation>
    <scope>NUCLEOTIDE SEQUENCE [LARGE SCALE GENOMIC DNA]</scope>
    <source>
        <strain evidence="3">PL17</strain>
    </source>
</reference>
<dbReference type="EMBL" id="CP053452">
    <property type="protein sequence ID" value="QJW94807.1"/>
    <property type="molecule type" value="Genomic_DNA"/>
</dbReference>
<accession>A0A6M5YLB0</accession>
<dbReference type="PROSITE" id="PS51318">
    <property type="entry name" value="TAT"/>
    <property type="match status" value="1"/>
</dbReference>
<evidence type="ECO:0000313" key="3">
    <source>
        <dbReference type="Proteomes" id="UP000503447"/>
    </source>
</evidence>
<dbReference type="RefSeq" id="WP_171470723.1">
    <property type="nucleotide sequence ID" value="NZ_CP053452.2"/>
</dbReference>
<dbReference type="Pfam" id="PF07394">
    <property type="entry name" value="DUF1501"/>
    <property type="match status" value="1"/>
</dbReference>
<dbReference type="AlphaFoldDB" id="A0A6M5YLB0"/>
<feature type="signal peptide" evidence="1">
    <location>
        <begin position="1"/>
        <end position="30"/>
    </location>
</feature>
<dbReference type="PANTHER" id="PTHR43737">
    <property type="entry name" value="BLL7424 PROTEIN"/>
    <property type="match status" value="1"/>
</dbReference>
<dbReference type="InterPro" id="IPR006311">
    <property type="entry name" value="TAT_signal"/>
</dbReference>
<dbReference type="PANTHER" id="PTHR43737:SF1">
    <property type="entry name" value="DUF1501 DOMAIN-CONTAINING PROTEIN"/>
    <property type="match status" value="1"/>
</dbReference>
<feature type="chain" id="PRO_5026843334" description="DUF1501 domain-containing protein" evidence="1">
    <location>
        <begin position="31"/>
        <end position="391"/>
    </location>
</feature>
<protein>
    <recommendedName>
        <fullName evidence="4">DUF1501 domain-containing protein</fullName>
    </recommendedName>
</protein>
<proteinExistence type="predicted"/>
<dbReference type="Proteomes" id="UP000503447">
    <property type="component" value="Chromosome"/>
</dbReference>
<evidence type="ECO:0000313" key="2">
    <source>
        <dbReference type="EMBL" id="QJW94807.1"/>
    </source>
</evidence>
<dbReference type="KEGG" id="ftj:FTUN_2331"/>
<evidence type="ECO:0000256" key="1">
    <source>
        <dbReference type="SAM" id="SignalP"/>
    </source>
</evidence>